<accession>A0A914RES2</accession>
<dbReference type="SUPFAM" id="SSF56300">
    <property type="entry name" value="Metallo-dependent phosphatases"/>
    <property type="match status" value="1"/>
</dbReference>
<proteinExistence type="predicted"/>
<reference evidence="2" key="1">
    <citation type="submission" date="2022-11" db="UniProtKB">
        <authorList>
            <consortium name="WormBaseParasite"/>
        </authorList>
    </citation>
    <scope>IDENTIFICATION</scope>
</reference>
<dbReference type="WBParaSite" id="PEQ_0000512601-mRNA-1">
    <property type="protein sequence ID" value="PEQ_0000512601-mRNA-1"/>
    <property type="gene ID" value="PEQ_0000512601"/>
</dbReference>
<dbReference type="GO" id="GO:0031573">
    <property type="term" value="P:mitotic intra-S DNA damage checkpoint signaling"/>
    <property type="evidence" value="ECO:0007669"/>
    <property type="project" value="TreeGrafter"/>
</dbReference>
<dbReference type="GO" id="GO:0000724">
    <property type="term" value="P:double-strand break repair via homologous recombination"/>
    <property type="evidence" value="ECO:0007669"/>
    <property type="project" value="TreeGrafter"/>
</dbReference>
<dbReference type="GO" id="GO:0000723">
    <property type="term" value="P:telomere maintenance"/>
    <property type="evidence" value="ECO:0007669"/>
    <property type="project" value="TreeGrafter"/>
</dbReference>
<evidence type="ECO:0000313" key="2">
    <source>
        <dbReference type="WBParaSite" id="PEQ_0000512601-mRNA-1"/>
    </source>
</evidence>
<organism evidence="1 2">
    <name type="scientific">Parascaris equorum</name>
    <name type="common">Equine roundworm</name>
    <dbReference type="NCBI Taxonomy" id="6256"/>
    <lineage>
        <taxon>Eukaryota</taxon>
        <taxon>Metazoa</taxon>
        <taxon>Ecdysozoa</taxon>
        <taxon>Nematoda</taxon>
        <taxon>Chromadorea</taxon>
        <taxon>Rhabditida</taxon>
        <taxon>Spirurina</taxon>
        <taxon>Ascaridomorpha</taxon>
        <taxon>Ascaridoidea</taxon>
        <taxon>Ascarididae</taxon>
        <taxon>Parascaris</taxon>
    </lineage>
</organism>
<dbReference type="GO" id="GO:0035861">
    <property type="term" value="C:site of double-strand break"/>
    <property type="evidence" value="ECO:0007669"/>
    <property type="project" value="TreeGrafter"/>
</dbReference>
<dbReference type="PANTHER" id="PTHR10139:SF1">
    <property type="entry name" value="DOUBLE-STRAND BREAK REPAIR PROTEIN MRE11"/>
    <property type="match status" value="1"/>
</dbReference>
<protein>
    <submittedName>
        <fullName evidence="2">Double-strand break repair protein MRE11</fullName>
    </submittedName>
</protein>
<keyword evidence="1" id="KW-1185">Reference proteome</keyword>
<dbReference type="GO" id="GO:0030870">
    <property type="term" value="C:Mre11 complex"/>
    <property type="evidence" value="ECO:0007669"/>
    <property type="project" value="TreeGrafter"/>
</dbReference>
<dbReference type="GO" id="GO:0042138">
    <property type="term" value="P:meiotic DNA double-strand break formation"/>
    <property type="evidence" value="ECO:0007669"/>
    <property type="project" value="TreeGrafter"/>
</dbReference>
<dbReference type="GO" id="GO:0097552">
    <property type="term" value="P:mitochondrial double-strand break repair via homologous recombination"/>
    <property type="evidence" value="ECO:0007669"/>
    <property type="project" value="TreeGrafter"/>
</dbReference>
<dbReference type="GO" id="GO:0007095">
    <property type="term" value="P:mitotic G2 DNA damage checkpoint signaling"/>
    <property type="evidence" value="ECO:0007669"/>
    <property type="project" value="TreeGrafter"/>
</dbReference>
<evidence type="ECO:0000313" key="1">
    <source>
        <dbReference type="Proteomes" id="UP000887564"/>
    </source>
</evidence>
<dbReference type="InterPro" id="IPR029052">
    <property type="entry name" value="Metallo-depent_PP-like"/>
</dbReference>
<dbReference type="GO" id="GO:0006303">
    <property type="term" value="P:double-strand break repair via nonhomologous end joining"/>
    <property type="evidence" value="ECO:0007669"/>
    <property type="project" value="TreeGrafter"/>
</dbReference>
<dbReference type="AlphaFoldDB" id="A0A914RES2"/>
<dbReference type="Gene3D" id="3.60.21.10">
    <property type="match status" value="1"/>
</dbReference>
<dbReference type="PANTHER" id="PTHR10139">
    <property type="entry name" value="DOUBLE-STRAND BREAK REPAIR PROTEIN MRE11"/>
    <property type="match status" value="1"/>
</dbReference>
<dbReference type="GO" id="GO:0000014">
    <property type="term" value="F:single-stranded DNA endodeoxyribonuclease activity"/>
    <property type="evidence" value="ECO:0007669"/>
    <property type="project" value="TreeGrafter"/>
</dbReference>
<dbReference type="Proteomes" id="UP000887564">
    <property type="component" value="Unplaced"/>
</dbReference>
<name>A0A914RES2_PAREQ</name>
<sequence length="149" mass="17157">CWNVGIAEIDIAYSVLLKKGKTNLAIYGIGSQRDDRLCRACLIIRFLRPREDPTSWFNILVLHQNRPRRSKDRSTGAHLPESLIPTFFDLVIWGHEHECKIGTSSFLIYPLISSRGQFTSKVVEVNPQKLGKRTSLTHKKHCRRSLKRC</sequence>